<feature type="non-terminal residue" evidence="1">
    <location>
        <position position="1"/>
    </location>
</feature>
<protein>
    <submittedName>
        <fullName evidence="1">Adenylate cyclase</fullName>
    </submittedName>
</protein>
<accession>A0A921FCC7</accession>
<reference evidence="1" key="2">
    <citation type="submission" date="2021-09" db="EMBL/GenBank/DDBJ databases">
        <authorList>
            <person name="Gilroy R."/>
        </authorList>
    </citation>
    <scope>NUCLEOTIDE SEQUENCE</scope>
    <source>
        <strain evidence="1">CHK165-8395</strain>
    </source>
</reference>
<evidence type="ECO:0000313" key="2">
    <source>
        <dbReference type="Proteomes" id="UP000718012"/>
    </source>
</evidence>
<dbReference type="AlphaFoldDB" id="A0A921FCC7"/>
<dbReference type="Proteomes" id="UP000718012">
    <property type="component" value="Unassembled WGS sequence"/>
</dbReference>
<reference evidence="1" key="1">
    <citation type="journal article" date="2021" name="PeerJ">
        <title>Extensive microbial diversity within the chicken gut microbiome revealed by metagenomics and culture.</title>
        <authorList>
            <person name="Gilroy R."/>
            <person name="Ravi A."/>
            <person name="Getino M."/>
            <person name="Pursley I."/>
            <person name="Horton D.L."/>
            <person name="Alikhan N.F."/>
            <person name="Baker D."/>
            <person name="Gharbi K."/>
            <person name="Hall N."/>
            <person name="Watson M."/>
            <person name="Adriaenssens E.M."/>
            <person name="Foster-Nyarko E."/>
            <person name="Jarju S."/>
            <person name="Secka A."/>
            <person name="Antonio M."/>
            <person name="Oren A."/>
            <person name="Chaudhuri R.R."/>
            <person name="La Ragione R."/>
            <person name="Hildebrand F."/>
            <person name="Pallen M.J."/>
        </authorList>
    </citation>
    <scope>NUCLEOTIDE SEQUENCE</scope>
    <source>
        <strain evidence="1">CHK165-8395</strain>
    </source>
</reference>
<proteinExistence type="predicted"/>
<gene>
    <name evidence="1" type="ORF">K8U81_04655</name>
</gene>
<comment type="caution">
    <text evidence="1">The sequence shown here is derived from an EMBL/GenBank/DDBJ whole genome shotgun (WGS) entry which is preliminary data.</text>
</comment>
<name>A0A921FCC7_9BACT</name>
<sequence>TAEETFSSPAFLGEEVTGQVRYYNSFLMKEPYSTWKK</sequence>
<dbReference type="EMBL" id="DYXD01000106">
    <property type="protein sequence ID" value="HJF07471.1"/>
    <property type="molecule type" value="Genomic_DNA"/>
</dbReference>
<evidence type="ECO:0000313" key="1">
    <source>
        <dbReference type="EMBL" id="HJF07471.1"/>
    </source>
</evidence>
<organism evidence="1 2">
    <name type="scientific">Phocaeicola coprocola</name>
    <dbReference type="NCBI Taxonomy" id="310298"/>
    <lineage>
        <taxon>Bacteria</taxon>
        <taxon>Pseudomonadati</taxon>
        <taxon>Bacteroidota</taxon>
        <taxon>Bacteroidia</taxon>
        <taxon>Bacteroidales</taxon>
        <taxon>Bacteroidaceae</taxon>
        <taxon>Phocaeicola</taxon>
    </lineage>
</organism>